<dbReference type="PANTHER" id="PTHR43191:SF2">
    <property type="entry name" value="RRNA METHYLTRANSFERASE 3, MITOCHONDRIAL"/>
    <property type="match status" value="1"/>
</dbReference>
<dbReference type="EMBL" id="CP121194">
    <property type="protein sequence ID" value="XBH09137.1"/>
    <property type="molecule type" value="Genomic_DNA"/>
</dbReference>
<sequence length="302" mass="32034">MVAANLHQDISIALFITTLACPQAQDKGQRKIFLMTFFEKAAPASIVSSRANSRVKQLRAAFAGHARLSGGMVAIEGDHLLAEALRSGMVLKTVFVSERRELPAIVPRGVEVLRLTDEVFESVVETRAPQGVAALIVPPMHAMEDVLRGTPLILIAAGLQDPGNLGTLVRSAEAFGATGVLTTPGTVSAWNQKALRASVGSVFRMPVVAATMEEVAGLKLRGVRLIAAVGFDDSETIVAQEMDFSRGCALMIGNEGAGLTAEWMEMADARVTIPCPGPVESLNAAIAGSLLLYEASRQRSMR</sequence>
<name>A0AAU7CW43_9BACT</name>
<dbReference type="InterPro" id="IPR001537">
    <property type="entry name" value="SpoU_MeTrfase"/>
</dbReference>
<keyword evidence="2 5" id="KW-0489">Methyltransferase</keyword>
<dbReference type="PANTHER" id="PTHR43191">
    <property type="entry name" value="RRNA METHYLTRANSFERASE 3"/>
    <property type="match status" value="1"/>
</dbReference>
<dbReference type="InterPro" id="IPR029064">
    <property type="entry name" value="Ribosomal_eL30-like_sf"/>
</dbReference>
<dbReference type="SUPFAM" id="SSF75217">
    <property type="entry name" value="alpha/beta knot"/>
    <property type="match status" value="1"/>
</dbReference>
<dbReference type="InterPro" id="IPR013123">
    <property type="entry name" value="SpoU_subst-bd"/>
</dbReference>
<dbReference type="InterPro" id="IPR029028">
    <property type="entry name" value="Alpha/beta_knot_MTases"/>
</dbReference>
<proteinExistence type="inferred from homology"/>
<gene>
    <name evidence="5" type="ORF">P4G45_11655</name>
</gene>
<dbReference type="GO" id="GO:0005737">
    <property type="term" value="C:cytoplasm"/>
    <property type="evidence" value="ECO:0007669"/>
    <property type="project" value="UniProtKB-ARBA"/>
</dbReference>
<dbReference type="SMART" id="SM00967">
    <property type="entry name" value="SpoU_sub_bind"/>
    <property type="match status" value="1"/>
</dbReference>
<evidence type="ECO:0000256" key="1">
    <source>
        <dbReference type="ARBA" id="ARBA00007228"/>
    </source>
</evidence>
<keyword evidence="3" id="KW-0808">Transferase</keyword>
<evidence type="ECO:0000256" key="3">
    <source>
        <dbReference type="ARBA" id="ARBA00022679"/>
    </source>
</evidence>
<organism evidence="5">
    <name type="scientific">Edaphobacter paludis</name>
    <dbReference type="NCBI Taxonomy" id="3035702"/>
    <lineage>
        <taxon>Bacteria</taxon>
        <taxon>Pseudomonadati</taxon>
        <taxon>Acidobacteriota</taxon>
        <taxon>Terriglobia</taxon>
        <taxon>Terriglobales</taxon>
        <taxon>Acidobacteriaceae</taxon>
        <taxon>Edaphobacter</taxon>
    </lineage>
</organism>
<comment type="similarity">
    <text evidence="1">Belongs to the class IV-like SAM-binding methyltransferase superfamily. RNA methyltransferase TrmH family.</text>
</comment>
<dbReference type="CDD" id="cd18095">
    <property type="entry name" value="SpoU-like_rRNA-MTase"/>
    <property type="match status" value="1"/>
</dbReference>
<dbReference type="InterPro" id="IPR053888">
    <property type="entry name" value="MRM3-like_sub_bind"/>
</dbReference>
<dbReference type="GO" id="GO:0003723">
    <property type="term" value="F:RNA binding"/>
    <property type="evidence" value="ECO:0007669"/>
    <property type="project" value="InterPro"/>
</dbReference>
<feature type="domain" description="RNA 2-O ribose methyltransferase substrate binding" evidence="4">
    <location>
        <begin position="74"/>
        <end position="142"/>
    </location>
</feature>
<dbReference type="GO" id="GO:0006396">
    <property type="term" value="P:RNA processing"/>
    <property type="evidence" value="ECO:0007669"/>
    <property type="project" value="InterPro"/>
</dbReference>
<evidence type="ECO:0000313" key="5">
    <source>
        <dbReference type="EMBL" id="XBH09137.1"/>
    </source>
</evidence>
<accession>A0AAU7CW43</accession>
<dbReference type="RefSeq" id="WP_348266647.1">
    <property type="nucleotide sequence ID" value="NZ_CP121194.1"/>
</dbReference>
<evidence type="ECO:0000256" key="2">
    <source>
        <dbReference type="ARBA" id="ARBA00022603"/>
    </source>
</evidence>
<dbReference type="Gene3D" id="3.40.1280.10">
    <property type="match status" value="1"/>
</dbReference>
<dbReference type="Pfam" id="PF00588">
    <property type="entry name" value="SpoU_methylase"/>
    <property type="match status" value="1"/>
</dbReference>
<dbReference type="Pfam" id="PF22435">
    <property type="entry name" value="MRM3-like_sub_bind"/>
    <property type="match status" value="1"/>
</dbReference>
<dbReference type="InterPro" id="IPR029026">
    <property type="entry name" value="tRNA_m1G_MTases_N"/>
</dbReference>
<evidence type="ECO:0000259" key="4">
    <source>
        <dbReference type="SMART" id="SM00967"/>
    </source>
</evidence>
<dbReference type="GO" id="GO:0032259">
    <property type="term" value="P:methylation"/>
    <property type="evidence" value="ECO:0007669"/>
    <property type="project" value="UniProtKB-KW"/>
</dbReference>
<protein>
    <submittedName>
        <fullName evidence="5">RNA methyltransferase</fullName>
    </submittedName>
</protein>
<reference evidence="5" key="1">
    <citation type="submission" date="2023-03" db="EMBL/GenBank/DDBJ databases">
        <title>Edaphobacter sp.</title>
        <authorList>
            <person name="Huber K.J."/>
            <person name="Papendorf J."/>
            <person name="Pilke C."/>
            <person name="Bunk B."/>
            <person name="Sproeer C."/>
            <person name="Pester M."/>
        </authorList>
    </citation>
    <scope>NUCLEOTIDE SEQUENCE</scope>
    <source>
        <strain evidence="5">DSM 109919</strain>
    </source>
</reference>
<dbReference type="KEGG" id="epl:P4G45_11655"/>
<dbReference type="AlphaFoldDB" id="A0AAU7CW43"/>
<dbReference type="InterPro" id="IPR051259">
    <property type="entry name" value="rRNA_Methyltransferase"/>
</dbReference>
<dbReference type="Gene3D" id="3.30.1330.30">
    <property type="match status" value="1"/>
</dbReference>
<dbReference type="SUPFAM" id="SSF55315">
    <property type="entry name" value="L30e-like"/>
    <property type="match status" value="1"/>
</dbReference>
<dbReference type="GO" id="GO:0008173">
    <property type="term" value="F:RNA methyltransferase activity"/>
    <property type="evidence" value="ECO:0007669"/>
    <property type="project" value="InterPro"/>
</dbReference>